<proteinExistence type="predicted"/>
<dbReference type="OrthoDB" id="5983572at2759"/>
<protein>
    <submittedName>
        <fullName evidence="1">Uncharacterized protein</fullName>
    </submittedName>
</protein>
<dbReference type="AlphaFoldDB" id="A0A3P7L066"/>
<gene>
    <name evidence="1" type="ORF">DILT_LOCUS6676</name>
</gene>
<sequence length="176" mass="18407">MQSHNLLVRDTVEEFLGFLRTRTSSVGQRPPLPTAGVIIAHAKFLLRCASQLVNLAANLAAALKDVGPDAANDDHLCVIDTERLQASIESAGDAVCEALKGLISQTKEVAGHLSAPGLDLSPSTKCSVRPIISGPELERLVGAISRVASTASDLKQLVVSASHAVSENRSSSSMNS</sequence>
<evidence type="ECO:0000313" key="2">
    <source>
        <dbReference type="Proteomes" id="UP000281553"/>
    </source>
</evidence>
<name>A0A3P7L066_DIBLA</name>
<dbReference type="EMBL" id="UYRU01050108">
    <property type="protein sequence ID" value="VDN10845.1"/>
    <property type="molecule type" value="Genomic_DNA"/>
</dbReference>
<evidence type="ECO:0000313" key="1">
    <source>
        <dbReference type="EMBL" id="VDN10845.1"/>
    </source>
</evidence>
<keyword evidence="2" id="KW-1185">Reference proteome</keyword>
<accession>A0A3P7L066</accession>
<reference evidence="1 2" key="1">
    <citation type="submission" date="2018-11" db="EMBL/GenBank/DDBJ databases">
        <authorList>
            <consortium name="Pathogen Informatics"/>
        </authorList>
    </citation>
    <scope>NUCLEOTIDE SEQUENCE [LARGE SCALE GENOMIC DNA]</scope>
</reference>
<dbReference type="Proteomes" id="UP000281553">
    <property type="component" value="Unassembled WGS sequence"/>
</dbReference>
<organism evidence="1 2">
    <name type="scientific">Dibothriocephalus latus</name>
    <name type="common">Fish tapeworm</name>
    <name type="synonym">Diphyllobothrium latum</name>
    <dbReference type="NCBI Taxonomy" id="60516"/>
    <lineage>
        <taxon>Eukaryota</taxon>
        <taxon>Metazoa</taxon>
        <taxon>Spiralia</taxon>
        <taxon>Lophotrochozoa</taxon>
        <taxon>Platyhelminthes</taxon>
        <taxon>Cestoda</taxon>
        <taxon>Eucestoda</taxon>
        <taxon>Diphyllobothriidea</taxon>
        <taxon>Diphyllobothriidae</taxon>
        <taxon>Dibothriocephalus</taxon>
    </lineage>
</organism>